<dbReference type="EMBL" id="AP018150">
    <property type="protein sequence ID" value="BBE09204.1"/>
    <property type="molecule type" value="Genomic_DNA"/>
</dbReference>
<dbReference type="AlphaFoldDB" id="A0A2Z6EUT0"/>
<keyword evidence="8" id="KW-0443">Lipid metabolism</keyword>
<evidence type="ECO:0000256" key="4">
    <source>
        <dbReference type="ARBA" id="ARBA00022679"/>
    </source>
</evidence>
<comment type="subcellular location">
    <subcellularLocation>
        <location evidence="1">Cell membrane</location>
        <topology evidence="1">Multi-pass membrane protein</topology>
    </subcellularLocation>
</comment>
<evidence type="ECO:0000256" key="6">
    <source>
        <dbReference type="ARBA" id="ARBA00022737"/>
    </source>
</evidence>
<keyword evidence="11" id="KW-1208">Phospholipid metabolism</keyword>
<dbReference type="GO" id="GO:0005886">
    <property type="term" value="C:plasma membrane"/>
    <property type="evidence" value="ECO:0007669"/>
    <property type="project" value="UniProtKB-SubCell"/>
</dbReference>
<keyword evidence="6" id="KW-0677">Repeat</keyword>
<keyword evidence="10" id="KW-0594">Phospholipid biosynthesis</keyword>
<evidence type="ECO:0000259" key="13">
    <source>
        <dbReference type="PROSITE" id="PS50035"/>
    </source>
</evidence>
<protein>
    <recommendedName>
        <fullName evidence="12">Cardiolipin synthase</fullName>
        <ecNumber evidence="12">2.7.8.-</ecNumber>
    </recommendedName>
</protein>
<keyword evidence="3" id="KW-0444">Lipid biosynthesis</keyword>
<dbReference type="NCBIfam" id="TIGR04265">
    <property type="entry name" value="bac_cardiolipin"/>
    <property type="match status" value="1"/>
</dbReference>
<dbReference type="InterPro" id="IPR025202">
    <property type="entry name" value="PLD-like_dom"/>
</dbReference>
<keyword evidence="5" id="KW-0812">Transmembrane</keyword>
<evidence type="ECO:0000313" key="15">
    <source>
        <dbReference type="Proteomes" id="UP000282597"/>
    </source>
</evidence>
<evidence type="ECO:0000256" key="2">
    <source>
        <dbReference type="ARBA" id="ARBA00022475"/>
    </source>
</evidence>
<reference evidence="14 15" key="1">
    <citation type="journal article" date="2018" name="Microbes Environ.">
        <title>Comparative Genomic Insights into Endofungal Lifestyles of Two Bacterial Endosymbionts, Mycoavidus cysteinexigens and Burkholderia rhizoxinica.</title>
        <authorList>
            <person name="Sharmin D."/>
            <person name="Guo Y."/>
            <person name="Nishizawa T."/>
            <person name="Ohshima S."/>
            <person name="Sato Y."/>
            <person name="Takashima Y."/>
            <person name="Narisawa K."/>
            <person name="Ohta H."/>
        </authorList>
    </citation>
    <scope>NUCLEOTIDE SEQUENCE [LARGE SCALE GENOMIC DNA]</scope>
    <source>
        <strain evidence="14 15">B1-EB</strain>
    </source>
</reference>
<name>A0A2Z6EUT0_9BURK</name>
<dbReference type="SUPFAM" id="SSF56024">
    <property type="entry name" value="Phospholipase D/nuclease"/>
    <property type="match status" value="2"/>
</dbReference>
<dbReference type="EC" id="2.7.8.-" evidence="12"/>
<proteinExistence type="predicted"/>
<evidence type="ECO:0000256" key="3">
    <source>
        <dbReference type="ARBA" id="ARBA00022516"/>
    </source>
</evidence>
<evidence type="ECO:0000313" key="14">
    <source>
        <dbReference type="EMBL" id="BBE09204.1"/>
    </source>
</evidence>
<dbReference type="InterPro" id="IPR001736">
    <property type="entry name" value="PLipase_D/transphosphatidylase"/>
</dbReference>
<dbReference type="FunFam" id="3.30.870.10:FF:000014">
    <property type="entry name" value="Cardiolipin synthase"/>
    <property type="match status" value="1"/>
</dbReference>
<evidence type="ECO:0000256" key="8">
    <source>
        <dbReference type="ARBA" id="ARBA00023098"/>
    </source>
</evidence>
<keyword evidence="9" id="KW-0472">Membrane</keyword>
<dbReference type="Gene3D" id="3.30.870.10">
    <property type="entry name" value="Endonuclease Chain A"/>
    <property type="match status" value="2"/>
</dbReference>
<accession>A0A2Z6EUT0</accession>
<feature type="domain" description="PLD phosphodiesterase" evidence="13">
    <location>
        <begin position="219"/>
        <end position="246"/>
    </location>
</feature>
<dbReference type="KEGG" id="mcys:MCB1EB_1043"/>
<dbReference type="PANTHER" id="PTHR21248">
    <property type="entry name" value="CARDIOLIPIN SYNTHASE"/>
    <property type="match status" value="1"/>
</dbReference>
<dbReference type="RefSeq" id="WP_045362347.1">
    <property type="nucleotide sequence ID" value="NZ_AP018150.1"/>
</dbReference>
<evidence type="ECO:0000256" key="11">
    <source>
        <dbReference type="ARBA" id="ARBA00023264"/>
    </source>
</evidence>
<dbReference type="Pfam" id="PF13396">
    <property type="entry name" value="PLDc_N"/>
    <property type="match status" value="1"/>
</dbReference>
<evidence type="ECO:0000256" key="7">
    <source>
        <dbReference type="ARBA" id="ARBA00022989"/>
    </source>
</evidence>
<organism evidence="14 15">
    <name type="scientific">Mycoavidus cysteinexigens</name>
    <dbReference type="NCBI Taxonomy" id="1553431"/>
    <lineage>
        <taxon>Bacteria</taxon>
        <taxon>Pseudomonadati</taxon>
        <taxon>Pseudomonadota</taxon>
        <taxon>Betaproteobacteria</taxon>
        <taxon>Burkholderiales</taxon>
        <taxon>Burkholderiaceae</taxon>
        <taxon>Mycoavidus</taxon>
    </lineage>
</organism>
<evidence type="ECO:0000256" key="9">
    <source>
        <dbReference type="ARBA" id="ARBA00023136"/>
    </source>
</evidence>
<keyword evidence="15" id="KW-1185">Reference proteome</keyword>
<evidence type="ECO:0000256" key="5">
    <source>
        <dbReference type="ARBA" id="ARBA00022692"/>
    </source>
</evidence>
<gene>
    <name evidence="14" type="ORF">MCB1EB_1043</name>
</gene>
<dbReference type="Proteomes" id="UP000282597">
    <property type="component" value="Chromosome"/>
</dbReference>
<dbReference type="InterPro" id="IPR027379">
    <property type="entry name" value="CLS_N"/>
</dbReference>
<evidence type="ECO:0000256" key="10">
    <source>
        <dbReference type="ARBA" id="ARBA00023209"/>
    </source>
</evidence>
<feature type="domain" description="PLD phosphodiesterase" evidence="13">
    <location>
        <begin position="395"/>
        <end position="422"/>
    </location>
</feature>
<evidence type="ECO:0000256" key="12">
    <source>
        <dbReference type="NCBIfam" id="TIGR04265"/>
    </source>
</evidence>
<dbReference type="GO" id="GO:0032049">
    <property type="term" value="P:cardiolipin biosynthetic process"/>
    <property type="evidence" value="ECO:0007669"/>
    <property type="project" value="UniProtKB-UniRule"/>
</dbReference>
<dbReference type="SMART" id="SM00155">
    <property type="entry name" value="PLDc"/>
    <property type="match status" value="2"/>
</dbReference>
<dbReference type="PANTHER" id="PTHR21248:SF22">
    <property type="entry name" value="PHOSPHOLIPASE D"/>
    <property type="match status" value="1"/>
</dbReference>
<keyword evidence="2" id="KW-1003">Cell membrane</keyword>
<sequence length="482" mass="54179">MLLDLLGIGTLIALIQLLGVLAAFHAIRHARTSQGAVAWAVSLVAVPYVTLIPYLFLGHSRFTGYVRARRLCNQLMHRRAQQKILTRALDLEPEHGKRTGYLNQYALAALTQLAQKPFSDGNQVRILINGAATFAAIFAALERATQYVMVQFFIVRDDRLGRQLKDILLDKAAAGVRVYFLYDGIGSHELPRHYTESLRAGGVEVYRFAARRFVNRFQLNFRNHRKLVVVDGERAFVGGHNVGIEYLGEEPPLAPWRDTHIEVLGPAVHDLQAVFIEDWYWATQRVPVLEPSRPCAPLKAEMHCLVIPSGPADPYETCLLFFIELINAARQRVWISTPYFVPDEALFVALRLAVMRGLDVRILLPARSDHTVVFEASTLYAYDAVRAGVKLLRYRPGFLHQKVVLIDEAAAAIGSANLDNRSFRLNFELMVLTLDATFAAEVSKMLEADFALADAVALAEYIKLPPWRRTVMHVARLFSPLL</sequence>
<dbReference type="PROSITE" id="PS50035">
    <property type="entry name" value="PLD"/>
    <property type="match status" value="2"/>
</dbReference>
<evidence type="ECO:0000256" key="1">
    <source>
        <dbReference type="ARBA" id="ARBA00004651"/>
    </source>
</evidence>
<dbReference type="Pfam" id="PF13091">
    <property type="entry name" value="PLDc_2"/>
    <property type="match status" value="2"/>
</dbReference>
<dbReference type="InterPro" id="IPR022924">
    <property type="entry name" value="Cardiolipin_synthase"/>
</dbReference>
<keyword evidence="7" id="KW-1133">Transmembrane helix</keyword>
<dbReference type="GO" id="GO:0008808">
    <property type="term" value="F:cardiolipin synthase activity"/>
    <property type="evidence" value="ECO:0007669"/>
    <property type="project" value="UniProtKB-UniRule"/>
</dbReference>
<keyword evidence="4" id="KW-0808">Transferase</keyword>